<dbReference type="AlphaFoldDB" id="A0A699XLA0"/>
<dbReference type="EMBL" id="BKCJ011872396">
    <property type="protein sequence ID" value="GFD60013.1"/>
    <property type="molecule type" value="Genomic_DNA"/>
</dbReference>
<feature type="non-terminal residue" evidence="2">
    <location>
        <position position="81"/>
    </location>
</feature>
<organism evidence="2">
    <name type="scientific">Tanacetum cinerariifolium</name>
    <name type="common">Dalmatian daisy</name>
    <name type="synonym">Chrysanthemum cinerariifolium</name>
    <dbReference type="NCBI Taxonomy" id="118510"/>
    <lineage>
        <taxon>Eukaryota</taxon>
        <taxon>Viridiplantae</taxon>
        <taxon>Streptophyta</taxon>
        <taxon>Embryophyta</taxon>
        <taxon>Tracheophyta</taxon>
        <taxon>Spermatophyta</taxon>
        <taxon>Magnoliopsida</taxon>
        <taxon>eudicotyledons</taxon>
        <taxon>Gunneridae</taxon>
        <taxon>Pentapetalae</taxon>
        <taxon>asterids</taxon>
        <taxon>campanulids</taxon>
        <taxon>Asterales</taxon>
        <taxon>Asteraceae</taxon>
        <taxon>Asteroideae</taxon>
        <taxon>Anthemideae</taxon>
        <taxon>Anthemidinae</taxon>
        <taxon>Tanacetum</taxon>
    </lineage>
</organism>
<sequence>RRADPELHEGAARGGAADGGRGQHPGAGRAAAVHLSRLPDGQRGEARRAARRPAAQDVAVGHAAAALRASVLAVADARHLR</sequence>
<comment type="caution">
    <text evidence="2">The sequence shown here is derived from an EMBL/GenBank/DDBJ whole genome shotgun (WGS) entry which is preliminary data.</text>
</comment>
<gene>
    <name evidence="2" type="ORF">Tci_931982</name>
</gene>
<protein>
    <submittedName>
        <fullName evidence="2">Uncharacterized protein</fullName>
    </submittedName>
</protein>
<feature type="non-terminal residue" evidence="2">
    <location>
        <position position="1"/>
    </location>
</feature>
<reference evidence="2" key="1">
    <citation type="journal article" date="2019" name="Sci. Rep.">
        <title>Draft genome of Tanacetum cinerariifolium, the natural source of mosquito coil.</title>
        <authorList>
            <person name="Yamashiro T."/>
            <person name="Shiraishi A."/>
            <person name="Satake H."/>
            <person name="Nakayama K."/>
        </authorList>
    </citation>
    <scope>NUCLEOTIDE SEQUENCE</scope>
</reference>
<feature type="compositionally biased region" description="Gly residues" evidence="1">
    <location>
        <begin position="12"/>
        <end position="25"/>
    </location>
</feature>
<accession>A0A699XLA0</accession>
<name>A0A699XLA0_TANCI</name>
<evidence type="ECO:0000256" key="1">
    <source>
        <dbReference type="SAM" id="MobiDB-lite"/>
    </source>
</evidence>
<feature type="region of interest" description="Disordered" evidence="1">
    <location>
        <begin position="1"/>
        <end position="53"/>
    </location>
</feature>
<evidence type="ECO:0000313" key="2">
    <source>
        <dbReference type="EMBL" id="GFD60013.1"/>
    </source>
</evidence>
<feature type="compositionally biased region" description="Basic and acidic residues" evidence="1">
    <location>
        <begin position="1"/>
        <end position="11"/>
    </location>
</feature>
<proteinExistence type="predicted"/>